<gene>
    <name evidence="3" type="ORF">HKBW3S06_00080</name>
</gene>
<name>A0A6V8Q8L7_9ACTN</name>
<reference evidence="3 4" key="1">
    <citation type="journal article" date="2020" name="Front. Microbiol.">
        <title>Single-cell genomics of novel Actinobacteria with the Wood-Ljungdahl pathway discovered in a serpentinizing system.</title>
        <authorList>
            <person name="Merino N."/>
            <person name="Kawai M."/>
            <person name="Boyd E.S."/>
            <person name="Colman D.R."/>
            <person name="McGlynn S.E."/>
            <person name="Nealson K.H."/>
            <person name="Kurokawa K."/>
            <person name="Hongoh Y."/>
        </authorList>
    </citation>
    <scope>NUCLEOTIDE SEQUENCE [LARGE SCALE GENOMIC DNA]</scope>
    <source>
        <strain evidence="3 4">S06</strain>
    </source>
</reference>
<dbReference type="AlphaFoldDB" id="A0A6V8Q8L7"/>
<evidence type="ECO:0000313" key="4">
    <source>
        <dbReference type="Proteomes" id="UP000580051"/>
    </source>
</evidence>
<dbReference type="InterPro" id="IPR003760">
    <property type="entry name" value="PnrA-like"/>
</dbReference>
<protein>
    <submittedName>
        <fullName evidence="3">Simple sugar transport system substrate-binding protein</fullName>
    </submittedName>
</protein>
<evidence type="ECO:0000259" key="2">
    <source>
        <dbReference type="Pfam" id="PF02608"/>
    </source>
</evidence>
<keyword evidence="1" id="KW-0732">Signal</keyword>
<dbReference type="PANTHER" id="PTHR43208">
    <property type="entry name" value="ABC TRANSPORTER SUBSTRATE-BINDING PROTEIN"/>
    <property type="match status" value="1"/>
</dbReference>
<feature type="domain" description="ABC transporter substrate-binding protein PnrA-like" evidence="2">
    <location>
        <begin position="55"/>
        <end position="328"/>
    </location>
</feature>
<accession>A0A6V8Q8L7</accession>
<dbReference type="PROSITE" id="PS51257">
    <property type="entry name" value="PROKAR_LIPOPROTEIN"/>
    <property type="match status" value="1"/>
</dbReference>
<dbReference type="EMBL" id="BLRV01000004">
    <property type="protein sequence ID" value="GFP20853.1"/>
    <property type="molecule type" value="Genomic_DNA"/>
</dbReference>
<dbReference type="Pfam" id="PF02608">
    <property type="entry name" value="Bmp"/>
    <property type="match status" value="1"/>
</dbReference>
<proteinExistence type="predicted"/>
<dbReference type="CDD" id="cd19963">
    <property type="entry name" value="PBP1_BMP-like"/>
    <property type="match status" value="1"/>
</dbReference>
<organism evidence="3 4">
    <name type="scientific">Candidatus Hakubella thermalkaliphila</name>
    <dbReference type="NCBI Taxonomy" id="2754717"/>
    <lineage>
        <taxon>Bacteria</taxon>
        <taxon>Bacillati</taxon>
        <taxon>Actinomycetota</taxon>
        <taxon>Actinomycetota incertae sedis</taxon>
        <taxon>Candidatus Hakubellales</taxon>
        <taxon>Candidatus Hakubellaceae</taxon>
        <taxon>Candidatus Hakubella</taxon>
    </lineage>
</organism>
<keyword evidence="3" id="KW-0813">Transport</keyword>
<dbReference type="Gene3D" id="3.40.50.2300">
    <property type="match status" value="2"/>
</dbReference>
<dbReference type="InterPro" id="IPR052910">
    <property type="entry name" value="ABC-Purine-Binding"/>
</dbReference>
<evidence type="ECO:0000313" key="3">
    <source>
        <dbReference type="EMBL" id="GFP20853.1"/>
    </source>
</evidence>
<dbReference type="GO" id="GO:0005886">
    <property type="term" value="C:plasma membrane"/>
    <property type="evidence" value="ECO:0007669"/>
    <property type="project" value="InterPro"/>
</dbReference>
<dbReference type="PANTHER" id="PTHR43208:SF1">
    <property type="entry name" value="ABC TRANSPORTER SUBSTRATE-BINDING PROTEIN"/>
    <property type="match status" value="1"/>
</dbReference>
<dbReference type="Proteomes" id="UP000580051">
    <property type="component" value="Unassembled WGS sequence"/>
</dbReference>
<sequence>MFPSSNRLWQLASLVILIALVAVACVPPVEEVPAPVEQVEPVEPVEPPEPVERKLKAAWIYVGPIGDLGWTHAHNEGRLYVEELFPWLETVYAEAVSKADAPAFLDRYVLEEKVDVIFTTSFGYMDATIEAAQRHPETIFFHCSGFKRTPNSGTYFIDLYQAKYLSGVMAGALTKTNEIGYVAAHPIPEVIRHINAFTLGVREVNPEATVDVRWLFAWYDPVKAREAAEALIAAGSDVLAFTEDTATVVMVGEEYTQKGQPVYTFAHYSPMLEFGPNSVVSGQLAHWGPLYADILMRNYHGIYTAQNLENVDLWWLIREGGVEVGADMGVPINPKFEEPLKAVKVTDPILGEISVYDLVLERVEQFKDPTMPFYPFTGPIKDQDGVERLKSGQRATYGELLVMDYFVDGLVGIIPD</sequence>
<keyword evidence="3" id="KW-0762">Sugar transport</keyword>
<comment type="caution">
    <text evidence="3">The sequence shown here is derived from an EMBL/GenBank/DDBJ whole genome shotgun (WGS) entry which is preliminary data.</text>
</comment>
<evidence type="ECO:0000256" key="1">
    <source>
        <dbReference type="ARBA" id="ARBA00022729"/>
    </source>
</evidence>